<feature type="non-terminal residue" evidence="3">
    <location>
        <position position="220"/>
    </location>
</feature>
<organism evidence="3 4">
    <name type="scientific">Trifolium pratense</name>
    <name type="common">Red clover</name>
    <dbReference type="NCBI Taxonomy" id="57577"/>
    <lineage>
        <taxon>Eukaryota</taxon>
        <taxon>Viridiplantae</taxon>
        <taxon>Streptophyta</taxon>
        <taxon>Embryophyta</taxon>
        <taxon>Tracheophyta</taxon>
        <taxon>Spermatophyta</taxon>
        <taxon>Magnoliopsida</taxon>
        <taxon>eudicotyledons</taxon>
        <taxon>Gunneridae</taxon>
        <taxon>Pentapetalae</taxon>
        <taxon>rosids</taxon>
        <taxon>fabids</taxon>
        <taxon>Fabales</taxon>
        <taxon>Fabaceae</taxon>
        <taxon>Papilionoideae</taxon>
        <taxon>50 kb inversion clade</taxon>
        <taxon>NPAAA clade</taxon>
        <taxon>Hologalegina</taxon>
        <taxon>IRL clade</taxon>
        <taxon>Trifolieae</taxon>
        <taxon>Trifolium</taxon>
    </lineage>
</organism>
<dbReference type="AlphaFoldDB" id="A0A2K3L4G4"/>
<dbReference type="STRING" id="57577.A0A2K3L4G4"/>
<name>A0A2K3L4G4_TRIPR</name>
<reference evidence="3 4" key="1">
    <citation type="journal article" date="2014" name="Am. J. Bot.">
        <title>Genome assembly and annotation for red clover (Trifolium pratense; Fabaceae).</title>
        <authorList>
            <person name="Istvanek J."/>
            <person name="Jaros M."/>
            <person name="Krenek A."/>
            <person name="Repkova J."/>
        </authorList>
    </citation>
    <scope>NUCLEOTIDE SEQUENCE [LARGE SCALE GENOMIC DNA]</scope>
    <source>
        <strain evidence="4">cv. Tatra</strain>
        <tissue evidence="3">Young leaves</tissue>
    </source>
</reference>
<feature type="region of interest" description="Disordered" evidence="1">
    <location>
        <begin position="1"/>
        <end position="64"/>
    </location>
</feature>
<comment type="caution">
    <text evidence="3">The sequence shown here is derived from an EMBL/GenBank/DDBJ whole genome shotgun (WGS) entry which is preliminary data.</text>
</comment>
<evidence type="ECO:0000256" key="1">
    <source>
        <dbReference type="SAM" id="MobiDB-lite"/>
    </source>
</evidence>
<gene>
    <name evidence="3" type="ORF">L195_g029334</name>
</gene>
<dbReference type="Gene3D" id="1.20.5.170">
    <property type="match status" value="1"/>
</dbReference>
<reference evidence="3 4" key="2">
    <citation type="journal article" date="2017" name="Front. Plant Sci.">
        <title>Gene Classification and Mining of Molecular Markers Useful in Red Clover (Trifolium pratense) Breeding.</title>
        <authorList>
            <person name="Istvanek J."/>
            <person name="Dluhosova J."/>
            <person name="Dluhos P."/>
            <person name="Patkova L."/>
            <person name="Nedelnik J."/>
            <person name="Repkova J."/>
        </authorList>
    </citation>
    <scope>NUCLEOTIDE SEQUENCE [LARGE SCALE GENOMIC DNA]</scope>
    <source>
        <strain evidence="4">cv. Tatra</strain>
        <tissue evidence="3">Young leaves</tissue>
    </source>
</reference>
<proteinExistence type="predicted"/>
<evidence type="ECO:0000313" key="4">
    <source>
        <dbReference type="Proteomes" id="UP000236291"/>
    </source>
</evidence>
<dbReference type="Proteomes" id="UP000236291">
    <property type="component" value="Unassembled WGS sequence"/>
</dbReference>
<accession>A0A2K3L4G4</accession>
<dbReference type="GO" id="GO:0005516">
    <property type="term" value="F:calmodulin binding"/>
    <property type="evidence" value="ECO:0007669"/>
    <property type="project" value="InterPro"/>
</dbReference>
<sequence>GKLQLPQERVQAVKHKEAEAVSGTMNLSKDSPPTDCDLEAGSPNANARSADLVGEDNTSDPFDISRTKNASIQRLNRWRQAAFVLNASRRFHYTLDLKKEEERKQILWKITVHIRAIQAAYRFKEAEKNTNRTILPPPSSNGDFSIGQEQLSSISREHDINALKEYGGVFIQQTMKMVHGLLNFRSISSNRIRRGLESLLDTFTQYNIFYLLMNNQMHYN</sequence>
<dbReference type="EMBL" id="ASHM01026039">
    <property type="protein sequence ID" value="PNX73432.1"/>
    <property type="molecule type" value="Genomic_DNA"/>
</dbReference>
<dbReference type="InterPro" id="IPR024750">
    <property type="entry name" value="Ca_ATPase_N_dom"/>
</dbReference>
<evidence type="ECO:0000259" key="2">
    <source>
        <dbReference type="Pfam" id="PF12515"/>
    </source>
</evidence>
<feature type="domain" description="Calcium-transporting P-type ATPase N-terminal autoinhibitory" evidence="2">
    <location>
        <begin position="60"/>
        <end position="102"/>
    </location>
</feature>
<protein>
    <submittedName>
        <fullName evidence="3">Calcium-transporting ATPase plasma membrane-type-like protein</fullName>
    </submittedName>
</protein>
<feature type="non-terminal residue" evidence="3">
    <location>
        <position position="1"/>
    </location>
</feature>
<evidence type="ECO:0000313" key="3">
    <source>
        <dbReference type="EMBL" id="PNX73432.1"/>
    </source>
</evidence>
<dbReference type="Pfam" id="PF12515">
    <property type="entry name" value="CaATP_NAI"/>
    <property type="match status" value="1"/>
</dbReference>